<keyword evidence="3" id="KW-1185">Reference proteome</keyword>
<gene>
    <name evidence="2" type="ORF">CP49_14115</name>
</gene>
<dbReference type="InterPro" id="IPR041017">
    <property type="entry name" value="Thioredoxin_10"/>
</dbReference>
<comment type="caution">
    <text evidence="2">The sequence shown here is derived from an EMBL/GenBank/DDBJ whole genome shotgun (WGS) entry which is preliminary data.</text>
</comment>
<dbReference type="OrthoDB" id="9811352at2"/>
<dbReference type="Gene3D" id="2.60.120.260">
    <property type="entry name" value="Galactose-binding domain-like"/>
    <property type="match status" value="1"/>
</dbReference>
<dbReference type="PANTHER" id="PTHR46388:SF2">
    <property type="entry name" value="NHL REPEAT-CONTAINING PROTEIN 2"/>
    <property type="match status" value="1"/>
</dbReference>
<dbReference type="Pfam" id="PF08534">
    <property type="entry name" value="Redoxin"/>
    <property type="match status" value="1"/>
</dbReference>
<dbReference type="STRING" id="1518501.CQ10_28610"/>
<dbReference type="GO" id="GO:0016491">
    <property type="term" value="F:oxidoreductase activity"/>
    <property type="evidence" value="ECO:0007669"/>
    <property type="project" value="InterPro"/>
</dbReference>
<dbReference type="SUPFAM" id="SSF52833">
    <property type="entry name" value="Thioredoxin-like"/>
    <property type="match status" value="1"/>
</dbReference>
<dbReference type="AlphaFoldDB" id="A0A0R3KQK9"/>
<protein>
    <recommendedName>
        <fullName evidence="1">Thioredoxin domain-containing protein</fullName>
    </recommendedName>
</protein>
<dbReference type="Proteomes" id="UP000051913">
    <property type="component" value="Unassembled WGS sequence"/>
</dbReference>
<dbReference type="CDD" id="cd03012">
    <property type="entry name" value="TlpA_like_DipZ_like"/>
    <property type="match status" value="1"/>
</dbReference>
<dbReference type="EMBL" id="LLXX01000239">
    <property type="protein sequence ID" value="KRQ89342.1"/>
    <property type="molecule type" value="Genomic_DNA"/>
</dbReference>
<dbReference type="PANTHER" id="PTHR46388">
    <property type="entry name" value="NHL REPEAT-CONTAINING PROTEIN 2"/>
    <property type="match status" value="1"/>
</dbReference>
<evidence type="ECO:0000313" key="3">
    <source>
        <dbReference type="Proteomes" id="UP000051913"/>
    </source>
</evidence>
<sequence length="366" mass="40665">MSIRKRLTTAVLAIAIAAPIADFFWSKSMPQATTSWFQWTSARATAGQSQLTSLKGANEWLNSAQLTPEALRGKVVLIDFWTYTCINWLRTAPYVRAWAQKYKDQGLVVIGVHSPEFAFEKDINNVRRAVKGLGITYPVAVDSEHAIWRGFDNNYWPALYFVDAQGRVRHHHFGEGSYDESERFIQKLLAEAGAASIDRNLVAVDPRGFEVAADWATLKSVENYLGYVRTENFASPGGAIRNEPKAYEQPARLRPNEWALAGDWTVRDDASVLNASGGVLATRFHARDVNLVMSPPASATPVRFRVTIDGKPPGDAHGLDVDEQGYGAVTEQRLYQLIRQPGAIVERTVEVEFLNLGVEAFAFTFG</sequence>
<reference evidence="2 3" key="1">
    <citation type="submission" date="2014-03" db="EMBL/GenBank/DDBJ databases">
        <title>Bradyrhizobium valentinum sp. nov., isolated from effective nodules of Lupinus mariae-josephae, a lupine endemic of basic-lime soils in Eastern Spain.</title>
        <authorList>
            <person name="Duran D."/>
            <person name="Rey L."/>
            <person name="Navarro A."/>
            <person name="Busquets A."/>
            <person name="Imperial J."/>
            <person name="Ruiz-Argueso T."/>
        </authorList>
    </citation>
    <scope>NUCLEOTIDE SEQUENCE [LARGE SCALE GENOMIC DNA]</scope>
    <source>
        <strain evidence="2 3">LmjM3</strain>
    </source>
</reference>
<dbReference type="Pfam" id="PF17991">
    <property type="entry name" value="Thioredoxin_10"/>
    <property type="match status" value="1"/>
</dbReference>
<dbReference type="Gene3D" id="3.40.30.10">
    <property type="entry name" value="Glutaredoxin"/>
    <property type="match status" value="1"/>
</dbReference>
<feature type="domain" description="Thioredoxin" evidence="1">
    <location>
        <begin position="40"/>
        <end position="190"/>
    </location>
</feature>
<accession>A0A0R3KQK9</accession>
<dbReference type="PROSITE" id="PS51352">
    <property type="entry name" value="THIOREDOXIN_2"/>
    <property type="match status" value="1"/>
</dbReference>
<name>A0A0R3KQK9_9BRAD</name>
<dbReference type="RefSeq" id="WP_057855780.1">
    <property type="nucleotide sequence ID" value="NZ_LLXX01000239.1"/>
</dbReference>
<dbReference type="InterPro" id="IPR013740">
    <property type="entry name" value="Redoxin"/>
</dbReference>
<proteinExistence type="predicted"/>
<dbReference type="InterPro" id="IPR036249">
    <property type="entry name" value="Thioredoxin-like_sf"/>
</dbReference>
<evidence type="ECO:0000259" key="1">
    <source>
        <dbReference type="PROSITE" id="PS51352"/>
    </source>
</evidence>
<organism evidence="2 3">
    <name type="scientific">Bradyrhizobium valentinum</name>
    <dbReference type="NCBI Taxonomy" id="1518501"/>
    <lineage>
        <taxon>Bacteria</taxon>
        <taxon>Pseudomonadati</taxon>
        <taxon>Pseudomonadota</taxon>
        <taxon>Alphaproteobacteria</taxon>
        <taxon>Hyphomicrobiales</taxon>
        <taxon>Nitrobacteraceae</taxon>
        <taxon>Bradyrhizobium</taxon>
    </lineage>
</organism>
<dbReference type="InterPro" id="IPR013766">
    <property type="entry name" value="Thioredoxin_domain"/>
</dbReference>
<evidence type="ECO:0000313" key="2">
    <source>
        <dbReference type="EMBL" id="KRQ89342.1"/>
    </source>
</evidence>